<dbReference type="OMA" id="QPFLMEQ"/>
<dbReference type="Proteomes" id="UP000006310">
    <property type="component" value="Chromosome 2"/>
</dbReference>
<keyword evidence="5" id="KW-0472">Membrane</keyword>
<evidence type="ECO:0000256" key="3">
    <source>
        <dbReference type="SAM" id="Coils"/>
    </source>
</evidence>
<dbReference type="GO" id="GO:0031201">
    <property type="term" value="C:SNARE complex"/>
    <property type="evidence" value="ECO:0007669"/>
    <property type="project" value="TreeGrafter"/>
</dbReference>
<dbReference type="Pfam" id="PF14523">
    <property type="entry name" value="Syntaxin_2"/>
    <property type="match status" value="1"/>
</dbReference>
<dbReference type="GeneID" id="34524402"/>
<protein>
    <recommendedName>
        <fullName evidence="6">t-SNARE coiled-coil homology domain-containing protein</fullName>
    </recommendedName>
</protein>
<feature type="coiled-coil region" evidence="3">
    <location>
        <begin position="81"/>
        <end position="160"/>
    </location>
</feature>
<keyword evidence="8" id="KW-1185">Reference proteome</keyword>
<keyword evidence="5" id="KW-1133">Transmembrane helix</keyword>
<dbReference type="Pfam" id="PF05739">
    <property type="entry name" value="SNARE"/>
    <property type="match status" value="1"/>
</dbReference>
<dbReference type="FunFam" id="1.20.5.110:FF:000059">
    <property type="entry name" value="Related to syntaxin 12"/>
    <property type="match status" value="1"/>
</dbReference>
<feature type="transmembrane region" description="Helical" evidence="5">
    <location>
        <begin position="268"/>
        <end position="288"/>
    </location>
</feature>
<dbReference type="GO" id="GO:0005768">
    <property type="term" value="C:endosome"/>
    <property type="evidence" value="ECO:0007669"/>
    <property type="project" value="EnsemblFungi"/>
</dbReference>
<proteinExistence type="inferred from homology"/>
<evidence type="ECO:0000256" key="1">
    <source>
        <dbReference type="ARBA" id="ARBA00009063"/>
    </source>
</evidence>
<accession>J7RV28</accession>
<reference evidence="8" key="2">
    <citation type="submission" date="2012-08" db="EMBL/GenBank/DDBJ databases">
        <title>Genome sequence of Kazachstania naganishii.</title>
        <authorList>
            <person name="Gordon J.L."/>
            <person name="Armisen D."/>
            <person name="Proux-Wera E."/>
            <person name="OhEigeartaigh S.S."/>
            <person name="Byrne K.P."/>
            <person name="Wolfe K.H."/>
        </authorList>
    </citation>
    <scope>NUCLEOTIDE SEQUENCE [LARGE SCALE GENOMIC DNA]</scope>
    <source>
        <strain evidence="8">ATCC MYA-139 / BCRC 22969 / CBS 8797 / CCRC 22969 / KCTC 17520 / NBRC 10181 / NCYC 3082</strain>
    </source>
</reference>
<evidence type="ECO:0000313" key="7">
    <source>
        <dbReference type="EMBL" id="CCK68752.1"/>
    </source>
</evidence>
<dbReference type="HOGENOM" id="CLU_059257_4_1_1"/>
<dbReference type="GO" id="GO:0016236">
    <property type="term" value="P:macroautophagy"/>
    <property type="evidence" value="ECO:0007669"/>
    <property type="project" value="EnsemblFungi"/>
</dbReference>
<evidence type="ECO:0000259" key="6">
    <source>
        <dbReference type="PROSITE" id="PS50192"/>
    </source>
</evidence>
<dbReference type="GO" id="GO:0005794">
    <property type="term" value="C:Golgi apparatus"/>
    <property type="evidence" value="ECO:0007669"/>
    <property type="project" value="EnsemblFungi"/>
</dbReference>
<dbReference type="SMART" id="SM00397">
    <property type="entry name" value="t_SNARE"/>
    <property type="match status" value="1"/>
</dbReference>
<evidence type="ECO:0000256" key="2">
    <source>
        <dbReference type="RuleBase" id="RU003858"/>
    </source>
</evidence>
<evidence type="ECO:0000313" key="8">
    <source>
        <dbReference type="Proteomes" id="UP000006310"/>
    </source>
</evidence>
<evidence type="ECO:0000256" key="4">
    <source>
        <dbReference type="SAM" id="MobiDB-lite"/>
    </source>
</evidence>
<dbReference type="Gene3D" id="1.20.5.110">
    <property type="match status" value="1"/>
</dbReference>
<gene>
    <name evidence="7" type="primary">KNAG0B03100</name>
    <name evidence="7" type="ordered locus">KNAG_0B03100</name>
</gene>
<name>J7RV28_HUIN7</name>
<dbReference type="PANTHER" id="PTHR19957">
    <property type="entry name" value="SYNTAXIN"/>
    <property type="match status" value="1"/>
</dbReference>
<dbReference type="SMART" id="SM00503">
    <property type="entry name" value="SynN"/>
    <property type="match status" value="1"/>
</dbReference>
<dbReference type="eggNOG" id="KOG0811">
    <property type="taxonomic scope" value="Eukaryota"/>
</dbReference>
<keyword evidence="3" id="KW-0175">Coiled coil</keyword>
<dbReference type="InterPro" id="IPR006012">
    <property type="entry name" value="Syntaxin/epimorphin_CS"/>
</dbReference>
<keyword evidence="5" id="KW-0812">Transmembrane</keyword>
<dbReference type="PANTHER" id="PTHR19957:SF38">
    <property type="entry name" value="LD27581P"/>
    <property type="match status" value="1"/>
</dbReference>
<sequence length="289" mass="33654">MSDYSYEEAEDEYLQRPRFSDSPEYKELRDNIVEQLFEINGQIGTLQQFNSTLNSFLDNGNIKAKIVDKIDKKSVENIKKVRTLIEKVNDLVVKVDNIEETSLDKTQIISREKLNRDVKNSLQQFQNTQLEYTKVMKLINEKAQAKLDETQAAFRQEVENDTQSLDAQQYNNVENTFSQMVIEMDPINNEEFVYQQNLIRERELEISNIEQGIVDLNELFHDLGNVVQQQGSMVDNIEANIFTAASHTKNASQELQKALRYQRNSSKWCVYLLIVLLIFLILMILITLI</sequence>
<dbReference type="PROSITE" id="PS00914">
    <property type="entry name" value="SYNTAXIN"/>
    <property type="match status" value="1"/>
</dbReference>
<dbReference type="GO" id="GO:0048278">
    <property type="term" value="P:vesicle docking"/>
    <property type="evidence" value="ECO:0007669"/>
    <property type="project" value="TreeGrafter"/>
</dbReference>
<dbReference type="AlphaFoldDB" id="J7RV28"/>
<dbReference type="CDD" id="cd15840">
    <property type="entry name" value="SNARE_Qa"/>
    <property type="match status" value="1"/>
</dbReference>
<dbReference type="GO" id="GO:0000149">
    <property type="term" value="F:SNARE binding"/>
    <property type="evidence" value="ECO:0007669"/>
    <property type="project" value="TreeGrafter"/>
</dbReference>
<organism evidence="7 8">
    <name type="scientific">Huiozyma naganishii (strain ATCC MYA-139 / BCRC 22969 / CBS 8797 / KCTC 17520 / NBRC 10181 / NCYC 3082 / Yp74L-3)</name>
    <name type="common">Yeast</name>
    <name type="synonym">Kazachstania naganishii</name>
    <dbReference type="NCBI Taxonomy" id="1071383"/>
    <lineage>
        <taxon>Eukaryota</taxon>
        <taxon>Fungi</taxon>
        <taxon>Dikarya</taxon>
        <taxon>Ascomycota</taxon>
        <taxon>Saccharomycotina</taxon>
        <taxon>Saccharomycetes</taxon>
        <taxon>Saccharomycetales</taxon>
        <taxon>Saccharomycetaceae</taxon>
        <taxon>Huiozyma</taxon>
    </lineage>
</organism>
<feature type="domain" description="T-SNARE coiled-coil homology" evidence="6">
    <location>
        <begin position="196"/>
        <end position="258"/>
    </location>
</feature>
<dbReference type="PROSITE" id="PS50192">
    <property type="entry name" value="T_SNARE"/>
    <property type="match status" value="1"/>
</dbReference>
<evidence type="ECO:0000256" key="5">
    <source>
        <dbReference type="SAM" id="Phobius"/>
    </source>
</evidence>
<dbReference type="KEGG" id="kng:KNAG_0B03100"/>
<dbReference type="InterPro" id="IPR006011">
    <property type="entry name" value="Syntaxin_N"/>
</dbReference>
<feature type="compositionally biased region" description="Acidic residues" evidence="4">
    <location>
        <begin position="1"/>
        <end position="12"/>
    </location>
</feature>
<dbReference type="GO" id="GO:0006896">
    <property type="term" value="P:Golgi to vacuole transport"/>
    <property type="evidence" value="ECO:0007669"/>
    <property type="project" value="EnsemblFungi"/>
</dbReference>
<dbReference type="InterPro" id="IPR010989">
    <property type="entry name" value="SNARE"/>
</dbReference>
<dbReference type="OrthoDB" id="364348at2759"/>
<dbReference type="GO" id="GO:0032258">
    <property type="term" value="P:cytoplasm to vacuole targeting by the Cvt pathway"/>
    <property type="evidence" value="ECO:0007669"/>
    <property type="project" value="EnsemblFungi"/>
</dbReference>
<dbReference type="SUPFAM" id="SSF47661">
    <property type="entry name" value="t-snare proteins"/>
    <property type="match status" value="1"/>
</dbReference>
<dbReference type="InterPro" id="IPR000727">
    <property type="entry name" value="T_SNARE_dom"/>
</dbReference>
<feature type="region of interest" description="Disordered" evidence="4">
    <location>
        <begin position="1"/>
        <end position="20"/>
    </location>
</feature>
<dbReference type="Gene3D" id="1.20.58.70">
    <property type="match status" value="1"/>
</dbReference>
<dbReference type="GO" id="GO:0005484">
    <property type="term" value="F:SNAP receptor activity"/>
    <property type="evidence" value="ECO:0007669"/>
    <property type="project" value="EnsemblFungi"/>
</dbReference>
<dbReference type="GO" id="GO:0006906">
    <property type="term" value="P:vesicle fusion"/>
    <property type="evidence" value="ECO:0007669"/>
    <property type="project" value="TreeGrafter"/>
</dbReference>
<dbReference type="GO" id="GO:0000011">
    <property type="term" value="P:vacuole inheritance"/>
    <property type="evidence" value="ECO:0007669"/>
    <property type="project" value="EnsemblFungi"/>
</dbReference>
<dbReference type="InterPro" id="IPR045242">
    <property type="entry name" value="Syntaxin"/>
</dbReference>
<dbReference type="EMBL" id="HE978315">
    <property type="protein sequence ID" value="CCK68752.1"/>
    <property type="molecule type" value="Genomic_DNA"/>
</dbReference>
<dbReference type="RefSeq" id="XP_022462998.1">
    <property type="nucleotide sequence ID" value="XM_022611606.1"/>
</dbReference>
<reference evidence="7 8" key="1">
    <citation type="journal article" date="2011" name="Proc. Natl. Acad. Sci. U.S.A.">
        <title>Evolutionary erosion of yeast sex chromosomes by mating-type switching accidents.</title>
        <authorList>
            <person name="Gordon J.L."/>
            <person name="Armisen D."/>
            <person name="Proux-Wera E."/>
            <person name="Oheigeartaigh S.S."/>
            <person name="Byrne K.P."/>
            <person name="Wolfe K.H."/>
        </authorList>
    </citation>
    <scope>NUCLEOTIDE SEQUENCE [LARGE SCALE GENOMIC DNA]</scope>
    <source>
        <strain evidence="8">ATCC MYA-139 / BCRC 22969 / CBS 8797 / CCRC 22969 / KCTC 17520 / NBRC 10181 / NCYC 3082</strain>
    </source>
</reference>
<dbReference type="STRING" id="1071383.J7RV28"/>
<comment type="similarity">
    <text evidence="1 2">Belongs to the syntaxin family.</text>
</comment>